<accession>A0ABS7CUU7</accession>
<dbReference type="RefSeq" id="WP_219877507.1">
    <property type="nucleotide sequence ID" value="NZ_JAHYXK010000008.1"/>
</dbReference>
<dbReference type="EMBL" id="JAHYXK010000008">
    <property type="protein sequence ID" value="MBW7467628.1"/>
    <property type="molecule type" value="Genomic_DNA"/>
</dbReference>
<dbReference type="Gene3D" id="3.40.50.1240">
    <property type="entry name" value="Phosphoglycerate mutase-like"/>
    <property type="match status" value="1"/>
</dbReference>
<proteinExistence type="predicted"/>
<keyword evidence="2" id="KW-1185">Reference proteome</keyword>
<sequence length="197" mass="22747">MDTTIDKPILPKRIFLIRHARPDLPKSGLFSNEDARKYISDYDAAAVEEFVLEHETIPFEEIDRVYCSTLPRSQLTAKAIFGNKVELKVDSVFREFERRIFSLPLFRLPIKLWLVSARILWFMGLNSREIETFKQAKQRARLCAETLATDAATNHTTVLVAHGLLNNFIRRELSKMGWETKFNGGHGYLAVTLLQYT</sequence>
<dbReference type="SUPFAM" id="SSF53254">
    <property type="entry name" value="Phosphoglycerate mutase-like"/>
    <property type="match status" value="1"/>
</dbReference>
<protein>
    <submittedName>
        <fullName evidence="1">Phosphoglycerate mutase family protein</fullName>
    </submittedName>
</protein>
<organism evidence="1 2">
    <name type="scientific">Pontibacter aydingkolensis</name>
    <dbReference type="NCBI Taxonomy" id="1911536"/>
    <lineage>
        <taxon>Bacteria</taxon>
        <taxon>Pseudomonadati</taxon>
        <taxon>Bacteroidota</taxon>
        <taxon>Cytophagia</taxon>
        <taxon>Cytophagales</taxon>
        <taxon>Hymenobacteraceae</taxon>
        <taxon>Pontibacter</taxon>
    </lineage>
</organism>
<dbReference type="Pfam" id="PF00300">
    <property type="entry name" value="His_Phos_1"/>
    <property type="match status" value="1"/>
</dbReference>
<evidence type="ECO:0000313" key="1">
    <source>
        <dbReference type="EMBL" id="MBW7467628.1"/>
    </source>
</evidence>
<gene>
    <name evidence="1" type="ORF">K0O23_11170</name>
</gene>
<dbReference type="InterPro" id="IPR029033">
    <property type="entry name" value="His_PPase_superfam"/>
</dbReference>
<dbReference type="Proteomes" id="UP000813018">
    <property type="component" value="Unassembled WGS sequence"/>
</dbReference>
<reference evidence="1 2" key="1">
    <citation type="journal article" date="2016" name="Int. J. Syst. Evol. Microbiol.">
        <title>Pontibacter aydingkolensis sp. nov., isolated from soil of a salt lake.</title>
        <authorList>
            <person name="Osman G."/>
            <person name="Zhang T."/>
            <person name="Lou K."/>
            <person name="Gao Y."/>
            <person name="Chang W."/>
            <person name="Lin Q."/>
            <person name="Yang H.M."/>
            <person name="Huo X.D."/>
            <person name="Wang N."/>
        </authorList>
    </citation>
    <scope>NUCLEOTIDE SEQUENCE [LARGE SCALE GENOMIC DNA]</scope>
    <source>
        <strain evidence="1 2">KACC 19255</strain>
    </source>
</reference>
<comment type="caution">
    <text evidence="1">The sequence shown here is derived from an EMBL/GenBank/DDBJ whole genome shotgun (WGS) entry which is preliminary data.</text>
</comment>
<name>A0ABS7CUU7_9BACT</name>
<evidence type="ECO:0000313" key="2">
    <source>
        <dbReference type="Proteomes" id="UP000813018"/>
    </source>
</evidence>
<dbReference type="InterPro" id="IPR013078">
    <property type="entry name" value="His_Pase_superF_clade-1"/>
</dbReference>